<comment type="caution">
    <text evidence="1">The sequence shown here is derived from an EMBL/GenBank/DDBJ whole genome shotgun (WGS) entry which is preliminary data.</text>
</comment>
<organism evidence="1 2">
    <name type="scientific">Rhodovibrio salinarum</name>
    <dbReference type="NCBI Taxonomy" id="1087"/>
    <lineage>
        <taxon>Bacteria</taxon>
        <taxon>Pseudomonadati</taxon>
        <taxon>Pseudomonadota</taxon>
        <taxon>Alphaproteobacteria</taxon>
        <taxon>Rhodospirillales</taxon>
        <taxon>Rhodovibrionaceae</taxon>
        <taxon>Rhodovibrio</taxon>
    </lineage>
</organism>
<accession>A0A934QFC7</accession>
<dbReference type="EMBL" id="NRRE01000007">
    <property type="protein sequence ID" value="MBK1695799.1"/>
    <property type="molecule type" value="Genomic_DNA"/>
</dbReference>
<dbReference type="AlphaFoldDB" id="A0A934QFC7"/>
<reference evidence="1" key="2">
    <citation type="journal article" date="2020" name="Microorganisms">
        <title>Osmotic Adaptation and Compatible Solute Biosynthesis of Phototrophic Bacteria as Revealed from Genome Analyses.</title>
        <authorList>
            <person name="Imhoff J.F."/>
            <person name="Rahn T."/>
            <person name="Kunzel S."/>
            <person name="Keller A."/>
            <person name="Neulinger S.C."/>
        </authorList>
    </citation>
    <scope>NUCLEOTIDE SEQUENCE</scope>
    <source>
        <strain evidence="1">DSM 9154</strain>
    </source>
</reference>
<name>A0A934QFC7_9PROT</name>
<reference evidence="1" key="1">
    <citation type="submission" date="2017-08" db="EMBL/GenBank/DDBJ databases">
        <authorList>
            <person name="Imhoff J.F."/>
            <person name="Rahn T."/>
            <person name="Kuenzel S."/>
            <person name="Neulinger S.C."/>
        </authorList>
    </citation>
    <scope>NUCLEOTIDE SEQUENCE</scope>
    <source>
        <strain evidence="1">DSM 9154</strain>
    </source>
</reference>
<evidence type="ECO:0000313" key="2">
    <source>
        <dbReference type="Proteomes" id="UP000778970"/>
    </source>
</evidence>
<evidence type="ECO:0000313" key="1">
    <source>
        <dbReference type="EMBL" id="MBK1695799.1"/>
    </source>
</evidence>
<dbReference type="Pfam" id="PF09912">
    <property type="entry name" value="DUF2141"/>
    <property type="match status" value="1"/>
</dbReference>
<protein>
    <submittedName>
        <fullName evidence="1">DUF2141 domain-containing protein</fullName>
    </submittedName>
</protein>
<dbReference type="InterPro" id="IPR018673">
    <property type="entry name" value="DUF2141"/>
</dbReference>
<dbReference type="Proteomes" id="UP000778970">
    <property type="component" value="Unassembled WGS sequence"/>
</dbReference>
<sequence>MVAALAGPAHASDLAVRVTGVRGGDGTIHVAFWRGTDGFRDWTRTAREGTTPARDGAVEITFRDLDAGRYAIIAYHDEDGDGELDRFFGMMPTEAWGLSNDPEISGPPDFDPAAFELPAAAPVIEVPLNY</sequence>
<keyword evidence="2" id="KW-1185">Reference proteome</keyword>
<gene>
    <name evidence="1" type="ORF">CKO21_00885</name>
</gene>
<proteinExistence type="predicted"/>